<dbReference type="RefSeq" id="WP_023928195.1">
    <property type="nucleotide sequence ID" value="NZ_KI669455.1"/>
</dbReference>
<gene>
    <name evidence="3" type="ORF">HMPREF2086_01460</name>
</gene>
<dbReference type="AlphaFoldDB" id="V8C6J4"/>
<dbReference type="SUPFAM" id="SSF52540">
    <property type="entry name" value="P-loop containing nucleoside triphosphate hydrolases"/>
    <property type="match status" value="1"/>
</dbReference>
<dbReference type="InterPro" id="IPR026866">
    <property type="entry name" value="CR006_AAA"/>
</dbReference>
<keyword evidence="4" id="KW-1185">Reference proteome</keyword>
<evidence type="ECO:0000256" key="1">
    <source>
        <dbReference type="SAM" id="Coils"/>
    </source>
</evidence>
<dbReference type="STRING" id="1357400.HMPREF2086_01460"/>
<feature type="domain" description="Protein CR006 P-loop" evidence="2">
    <location>
        <begin position="10"/>
        <end position="767"/>
    </location>
</feature>
<reference evidence="3 4" key="1">
    <citation type="journal article" date="2014" name="Genome Announc.">
        <title>Draft genome sequences of six enterohepatic helicobacter species isolated from humans and one from rhesus macaques.</title>
        <authorList>
            <person name="Shen Z."/>
            <person name="Sheh A."/>
            <person name="Young S.K."/>
            <person name="Abouelliel A."/>
            <person name="Ward D.V."/>
            <person name="Earl A.M."/>
            <person name="Fox J.G."/>
        </authorList>
    </citation>
    <scope>NUCLEOTIDE SEQUENCE [LARGE SCALE GENOMIC DNA]</scope>
    <source>
        <strain evidence="3 4">MIT 99-5501</strain>
    </source>
</reference>
<comment type="caution">
    <text evidence="3">The sequence shown here is derived from an EMBL/GenBank/DDBJ whole genome shotgun (WGS) entry which is preliminary data.</text>
</comment>
<dbReference type="Pfam" id="PF13166">
    <property type="entry name" value="AAA_13"/>
    <property type="match status" value="1"/>
</dbReference>
<dbReference type="InterPro" id="IPR027417">
    <property type="entry name" value="P-loop_NTPase"/>
</dbReference>
<evidence type="ECO:0000313" key="3">
    <source>
        <dbReference type="EMBL" id="ETD23013.1"/>
    </source>
</evidence>
<protein>
    <recommendedName>
        <fullName evidence="2">Protein CR006 P-loop domain-containing protein</fullName>
    </recommendedName>
</protein>
<evidence type="ECO:0000313" key="4">
    <source>
        <dbReference type="Proteomes" id="UP000018731"/>
    </source>
</evidence>
<evidence type="ECO:0000259" key="2">
    <source>
        <dbReference type="Pfam" id="PF13166"/>
    </source>
</evidence>
<dbReference type="PATRIC" id="fig|1357400.3.peg.1952"/>
<proteinExistence type="predicted"/>
<dbReference type="OrthoDB" id="9795565at2"/>
<accession>V8C6J4</accession>
<feature type="coiled-coil region" evidence="1">
    <location>
        <begin position="324"/>
        <end position="388"/>
    </location>
</feature>
<name>V8C6J4_9HELI</name>
<dbReference type="HOGENOM" id="CLU_020729_2_0_7"/>
<dbReference type="Proteomes" id="UP000018731">
    <property type="component" value="Unassembled WGS sequence"/>
</dbReference>
<dbReference type="Gene3D" id="3.40.50.300">
    <property type="entry name" value="P-loop containing nucleotide triphosphate hydrolases"/>
    <property type="match status" value="1"/>
</dbReference>
<keyword evidence="1" id="KW-0175">Coiled coil</keyword>
<organism evidence="3 4">
    <name type="scientific">Helicobacter macacae MIT 99-5501</name>
    <dbReference type="NCBI Taxonomy" id="1357400"/>
    <lineage>
        <taxon>Bacteria</taxon>
        <taxon>Pseudomonadati</taxon>
        <taxon>Campylobacterota</taxon>
        <taxon>Epsilonproteobacteria</taxon>
        <taxon>Campylobacterales</taxon>
        <taxon>Helicobacteraceae</taxon>
        <taxon>Helicobacter</taxon>
    </lineage>
</organism>
<feature type="coiled-coil region" evidence="1">
    <location>
        <begin position="421"/>
        <end position="508"/>
    </location>
</feature>
<sequence>MINKFSKINYGSYQNFEWSDSLPEFKTLNILYGRNYAGKTTLSRILRSFEAKEPHHNYPNATFEIKFENNNTLNESNIKDEHKDLCIRVYNKDFVRENLSFLINDDAQGANIKAFSSIVVGKINIDIQTEIEKLKQQLGNQKDEEQNIEASGFYKELQDLENNKKEIERQIKDKNQDEQLREKAKSIKANPNFIKQGRNYDITIIKKDINETIKDENNIAQHIISQQKQDEYRNIIKDEPKNPINFKVLFNQNNFSQIVSGAKILIEKEIIAKEVIENDLRKWLEKGLELHQHDSEKCKFCESPLSKERIKWLIEHIKDDSSDKIDLENKLQDWLNNFESYKALDSNVVPIKDDVFYVQNKDKFNNLKENLANNIKCYNDELDKIKKSILSKQDNIFENLQLDTNSIKDYSQEIQKDLQSIQSLCNENDEKTKTLGEEQNKARECLRLNGVANFIKDIKYFETQAEIEKLKQSFNKYDENEKIVKSNIQKTKNEIEKLENSLSDEKAGADKANEYLKNFFGYNQLEFKSIPDRNGEFEIHRAGKPAKNLSEGECSLLAFCYFVAKLQDKDTEGKKPIIWIDDPISSLDNNHIFFVFSLIDSEIAKSKNYTQLFISTHNLEFLKYLKSLTGFELRGSETQWTPMFLIEKQHSSEIKKMPLHIRKYITEYNYLFEKILECAKFQTPNDITVDIYYGVANHIRKFLDYYLFFKYPNNESLMRKYEYFFGDYQKASFVNRIINELSHLEETTIRATVPLDLQEIQRVAQCVIKTIKAKDKEQFNALLESIGKSGGKDNV</sequence>
<dbReference type="EMBL" id="AZJI01000006">
    <property type="protein sequence ID" value="ETD23013.1"/>
    <property type="molecule type" value="Genomic_DNA"/>
</dbReference>
<dbReference type="eggNOG" id="COG4694">
    <property type="taxonomic scope" value="Bacteria"/>
</dbReference>
<feature type="coiled-coil region" evidence="1">
    <location>
        <begin position="124"/>
        <end position="180"/>
    </location>
</feature>